<dbReference type="AlphaFoldDB" id="A0A161WEL2"/>
<feature type="transmembrane region" description="Helical" evidence="11">
    <location>
        <begin position="169"/>
        <end position="191"/>
    </location>
</feature>
<evidence type="ECO:0000313" key="14">
    <source>
        <dbReference type="Proteomes" id="UP000076584"/>
    </source>
</evidence>
<dbReference type="PANTHER" id="PTHR32361">
    <property type="entry name" value="FERRIC/CUPRIC REDUCTASE TRANSMEMBRANE COMPONENT"/>
    <property type="match status" value="1"/>
</dbReference>
<protein>
    <submittedName>
        <fullName evidence="13">Ferric reductase like transmembrane component</fullName>
    </submittedName>
</protein>
<dbReference type="InterPro" id="IPR013112">
    <property type="entry name" value="FAD-bd_8"/>
</dbReference>
<dbReference type="EMBL" id="LFIW01001266">
    <property type="protein sequence ID" value="KZL82858.1"/>
    <property type="molecule type" value="Genomic_DNA"/>
</dbReference>
<keyword evidence="9 11" id="KW-0472">Membrane</keyword>
<dbReference type="InterPro" id="IPR039261">
    <property type="entry name" value="FNR_nucleotide-bd"/>
</dbReference>
<evidence type="ECO:0000256" key="9">
    <source>
        <dbReference type="ARBA" id="ARBA00023136"/>
    </source>
</evidence>
<feature type="region of interest" description="Disordered" evidence="10">
    <location>
        <begin position="502"/>
        <end position="542"/>
    </location>
</feature>
<evidence type="ECO:0000256" key="3">
    <source>
        <dbReference type="ARBA" id="ARBA00022448"/>
    </source>
</evidence>
<gene>
    <name evidence="13" type="ORF">CI238_05352</name>
</gene>
<keyword evidence="14" id="KW-1185">Reference proteome</keyword>
<dbReference type="Gene3D" id="3.40.50.80">
    <property type="entry name" value="Nucleotide-binding domain of ferredoxin-NADP reductase (FNR) module"/>
    <property type="match status" value="1"/>
</dbReference>
<keyword evidence="7" id="KW-0560">Oxidoreductase</keyword>
<evidence type="ECO:0000256" key="8">
    <source>
        <dbReference type="ARBA" id="ARBA00023065"/>
    </source>
</evidence>
<dbReference type="CDD" id="cd06186">
    <property type="entry name" value="NOX_Duox_like_FAD_NADP"/>
    <property type="match status" value="1"/>
</dbReference>
<dbReference type="InterPro" id="IPR013121">
    <property type="entry name" value="Fe_red_NAD-bd_6"/>
</dbReference>
<evidence type="ECO:0000256" key="5">
    <source>
        <dbReference type="ARBA" id="ARBA00022982"/>
    </source>
</evidence>
<evidence type="ECO:0000256" key="6">
    <source>
        <dbReference type="ARBA" id="ARBA00022989"/>
    </source>
</evidence>
<dbReference type="GO" id="GO:0006826">
    <property type="term" value="P:iron ion transport"/>
    <property type="evidence" value="ECO:0007669"/>
    <property type="project" value="TreeGrafter"/>
</dbReference>
<dbReference type="InterPro" id="IPR013130">
    <property type="entry name" value="Fe3_Rdtase_TM_dom"/>
</dbReference>
<feature type="compositionally biased region" description="Polar residues" evidence="10">
    <location>
        <begin position="514"/>
        <end position="526"/>
    </location>
</feature>
<evidence type="ECO:0000256" key="7">
    <source>
        <dbReference type="ARBA" id="ARBA00023002"/>
    </source>
</evidence>
<keyword evidence="6 11" id="KW-1133">Transmembrane helix</keyword>
<dbReference type="GO" id="GO:0015677">
    <property type="term" value="P:copper ion import"/>
    <property type="evidence" value="ECO:0007669"/>
    <property type="project" value="TreeGrafter"/>
</dbReference>
<accession>A0A161WEL2</accession>
<comment type="caution">
    <text evidence="13">The sequence shown here is derived from an EMBL/GenBank/DDBJ whole genome shotgun (WGS) entry which is preliminary data.</text>
</comment>
<dbReference type="GO" id="GO:0006879">
    <property type="term" value="P:intracellular iron ion homeostasis"/>
    <property type="evidence" value="ECO:0007669"/>
    <property type="project" value="TreeGrafter"/>
</dbReference>
<reference evidence="13 14" key="1">
    <citation type="submission" date="2015-06" db="EMBL/GenBank/DDBJ databases">
        <title>Survival trade-offs in plant roots during colonization by closely related pathogenic and mutualistic fungi.</title>
        <authorList>
            <person name="Hacquard S."/>
            <person name="Kracher B."/>
            <person name="Hiruma K."/>
            <person name="Weinman A."/>
            <person name="Muench P."/>
            <person name="Garrido Oter R."/>
            <person name="Ver Loren van Themaat E."/>
            <person name="Dallerey J.-F."/>
            <person name="Damm U."/>
            <person name="Henrissat B."/>
            <person name="Lespinet O."/>
            <person name="Thon M."/>
            <person name="Kemen E."/>
            <person name="McHardy A.C."/>
            <person name="Schulze-Lefert P."/>
            <person name="O'Connell R.J."/>
        </authorList>
    </citation>
    <scope>NUCLEOTIDE SEQUENCE [LARGE SCALE GENOMIC DNA]</scope>
    <source>
        <strain evidence="13 14">MAFF 238704</strain>
    </source>
</reference>
<feature type="transmembrane region" description="Helical" evidence="11">
    <location>
        <begin position="142"/>
        <end position="162"/>
    </location>
</feature>
<feature type="transmembrane region" description="Helical" evidence="11">
    <location>
        <begin position="211"/>
        <end position="229"/>
    </location>
</feature>
<dbReference type="InterPro" id="IPR051410">
    <property type="entry name" value="Ferric/Cupric_Reductase"/>
</dbReference>
<evidence type="ECO:0000256" key="2">
    <source>
        <dbReference type="ARBA" id="ARBA00006278"/>
    </source>
</evidence>
<feature type="transmembrane region" description="Helical" evidence="11">
    <location>
        <begin position="278"/>
        <end position="294"/>
    </location>
</feature>
<feature type="transmembrane region" description="Helical" evidence="11">
    <location>
        <begin position="250"/>
        <end position="272"/>
    </location>
</feature>
<keyword evidence="5" id="KW-0249">Electron transport</keyword>
<feature type="non-terminal residue" evidence="13">
    <location>
        <position position="1"/>
    </location>
</feature>
<dbReference type="Pfam" id="PF08022">
    <property type="entry name" value="FAD_binding_8"/>
    <property type="match status" value="1"/>
</dbReference>
<evidence type="ECO:0000256" key="1">
    <source>
        <dbReference type="ARBA" id="ARBA00004141"/>
    </source>
</evidence>
<dbReference type="SFLD" id="SFLDG01168">
    <property type="entry name" value="Ferric_reductase_subgroup_(FRE"/>
    <property type="match status" value="1"/>
</dbReference>
<keyword evidence="3" id="KW-0813">Transport</keyword>
<evidence type="ECO:0000313" key="13">
    <source>
        <dbReference type="EMBL" id="KZL82858.1"/>
    </source>
</evidence>
<dbReference type="SFLD" id="SFLDS00052">
    <property type="entry name" value="Ferric_Reductase_Domain"/>
    <property type="match status" value="1"/>
</dbReference>
<dbReference type="GO" id="GO:0005886">
    <property type="term" value="C:plasma membrane"/>
    <property type="evidence" value="ECO:0007669"/>
    <property type="project" value="TreeGrafter"/>
</dbReference>
<dbReference type="Pfam" id="PF08030">
    <property type="entry name" value="NAD_binding_6"/>
    <property type="match status" value="1"/>
</dbReference>
<keyword evidence="8" id="KW-0406">Ion transport</keyword>
<dbReference type="SUPFAM" id="SSF52343">
    <property type="entry name" value="Ferredoxin reductase-like, C-terminal NADP-linked domain"/>
    <property type="match status" value="1"/>
</dbReference>
<evidence type="ECO:0000256" key="4">
    <source>
        <dbReference type="ARBA" id="ARBA00022692"/>
    </source>
</evidence>
<dbReference type="PANTHER" id="PTHR32361:SF28">
    <property type="entry name" value="FRP1P"/>
    <property type="match status" value="1"/>
</dbReference>
<proteinExistence type="inferred from homology"/>
<name>A0A161WEL2_COLIC</name>
<feature type="domain" description="FAD-binding FR-type" evidence="12">
    <location>
        <begin position="315"/>
        <end position="424"/>
    </location>
</feature>
<feature type="transmembrane region" description="Helical" evidence="11">
    <location>
        <begin position="82"/>
        <end position="104"/>
    </location>
</feature>
<comment type="subcellular location">
    <subcellularLocation>
        <location evidence="1">Membrane</location>
        <topology evidence="1">Multi-pass membrane protein</topology>
    </subcellularLocation>
</comment>
<comment type="similarity">
    <text evidence="2">Belongs to the ferric reductase (FRE) family.</text>
</comment>
<keyword evidence="4 11" id="KW-0812">Transmembrane</keyword>
<dbReference type="Proteomes" id="UP000076584">
    <property type="component" value="Unassembled WGS sequence"/>
</dbReference>
<organism evidence="13 14">
    <name type="scientific">Colletotrichum incanum</name>
    <name type="common">Soybean anthracnose fungus</name>
    <dbReference type="NCBI Taxonomy" id="1573173"/>
    <lineage>
        <taxon>Eukaryota</taxon>
        <taxon>Fungi</taxon>
        <taxon>Dikarya</taxon>
        <taxon>Ascomycota</taxon>
        <taxon>Pezizomycotina</taxon>
        <taxon>Sordariomycetes</taxon>
        <taxon>Hypocreomycetidae</taxon>
        <taxon>Glomerellales</taxon>
        <taxon>Glomerellaceae</taxon>
        <taxon>Colletotrichum</taxon>
        <taxon>Colletotrichum spaethianum species complex</taxon>
    </lineage>
</organism>
<dbReference type="PROSITE" id="PS51384">
    <property type="entry name" value="FAD_FR"/>
    <property type="match status" value="1"/>
</dbReference>
<dbReference type="GO" id="GO:0000293">
    <property type="term" value="F:ferric-chelate reductase activity"/>
    <property type="evidence" value="ECO:0007669"/>
    <property type="project" value="UniProtKB-ARBA"/>
</dbReference>
<evidence type="ECO:0000259" key="12">
    <source>
        <dbReference type="PROSITE" id="PS51384"/>
    </source>
</evidence>
<evidence type="ECO:0000256" key="11">
    <source>
        <dbReference type="SAM" id="Phobius"/>
    </source>
</evidence>
<sequence>LAHSRPSCSADKFIPPHSLTYPAHCLQTRISSLPKVTNSFTSPRHKLPSRSLTMAGGSGGGPSAFPKLFAQRSRMNHEAMTYYATALAALTGVFIAFHLIRLLAQKTGIAAKLSFIAKPFVFASRIIRRVSVRKVPFLPSTGHAAIAIAYVVANVVLTLTYIDTSALPYLTVVGARAGWLSIVNIAFVVFLALKNTPLGYLTAWSYERLNVLHQIAGYVTMALIIVHGATYSSYFIQQGNLARLRVHEEIYGIVSGFTFLVVVLAGAIVRLWYYELSYILHVSGFAISMVLVGLHQPELSKKIVIITAVGAGIWLFDRGVRLVRVVAYSFNNTATVHPLPNGGTRITLKKPPYGASSGEHCFLWIPKIRALEMHPFTIAAMDPLEFVINSYDGFTRDLHKYALRNPGATLKASVEGSYGTFPNPAEYDKVILIAGGSGASFTVGTALNLLKQLTRNSGQSIVFVWMVKEHTRLEWFARHLSTIHDSLQSSVLLYVTRTTDSAKGPITDEDRSRSGTISSEASTPITPATEKFDTENGIPQQPPKVITRVVSDPEKSGFESDVTFPVSPLQQNGYPDHINSIPINYGRGDVAAIIRNNINDATPNQRVLVMGCGPDSLMTQVRNTTASCIRTSGPAVELHCEQFGW</sequence>
<dbReference type="InterPro" id="IPR017927">
    <property type="entry name" value="FAD-bd_FR_type"/>
</dbReference>
<dbReference type="Pfam" id="PF01794">
    <property type="entry name" value="Ferric_reduct"/>
    <property type="match status" value="1"/>
</dbReference>
<dbReference type="STRING" id="1573173.A0A161WEL2"/>
<evidence type="ECO:0000256" key="10">
    <source>
        <dbReference type="SAM" id="MobiDB-lite"/>
    </source>
</evidence>